<protein>
    <recommendedName>
        <fullName evidence="3">DUF4276 domain-containing protein</fullName>
    </recommendedName>
</protein>
<dbReference type="InterPro" id="IPR025455">
    <property type="entry name" value="DUF4276"/>
</dbReference>
<evidence type="ECO:0000313" key="1">
    <source>
        <dbReference type="EMBL" id="OJH34072.1"/>
    </source>
</evidence>
<dbReference type="Pfam" id="PF14103">
    <property type="entry name" value="DUF4276"/>
    <property type="match status" value="1"/>
</dbReference>
<accession>A0A1L9AVN8</accession>
<dbReference type="Proteomes" id="UP000182229">
    <property type="component" value="Unassembled WGS sequence"/>
</dbReference>
<dbReference type="RefSeq" id="WP_071904910.1">
    <property type="nucleotide sequence ID" value="NZ_MPIN01000023.1"/>
</dbReference>
<dbReference type="STRING" id="83449.BON30_45535"/>
<sequence>MSVEHVEVFVEEPSMEAALRLVLPRMLGDTSFEVYPHQCKDELLMRLPERLRGYASWLPETWRIVVVVDRDDDDCVELKRKLESLALEAGLSTRSSPKKKVYAVVNRVAIEELEAWYFGDWDAVRTAYPRVKPTVPAQARYRDPDGIAGGTWEAFEHVLKNAGYFKTGLRKIEVARAVGEHMVPSRNLSRSFQSLRIALSEMASANSGAP</sequence>
<comment type="caution">
    <text evidence="1">The sequence shown here is derived from an EMBL/GenBank/DDBJ whole genome shotgun (WGS) entry which is preliminary data.</text>
</comment>
<dbReference type="AlphaFoldDB" id="A0A1L9AVN8"/>
<keyword evidence="2" id="KW-1185">Reference proteome</keyword>
<dbReference type="EMBL" id="MPIN01000023">
    <property type="protein sequence ID" value="OJH34072.1"/>
    <property type="molecule type" value="Genomic_DNA"/>
</dbReference>
<proteinExistence type="predicted"/>
<reference evidence="1 2" key="2">
    <citation type="submission" date="2016-12" db="EMBL/GenBank/DDBJ databases">
        <title>Draft Genome Sequence of Cystobacter ferrugineus Strain Cbfe23.</title>
        <authorList>
            <person name="Akbar S."/>
            <person name="Dowd S.E."/>
            <person name="Stevens D.C."/>
        </authorList>
    </citation>
    <scope>NUCLEOTIDE SEQUENCE [LARGE SCALE GENOMIC DNA]</scope>
    <source>
        <strain evidence="1 2">Cbfe23</strain>
    </source>
</reference>
<organism evidence="1 2">
    <name type="scientific">Cystobacter ferrugineus</name>
    <dbReference type="NCBI Taxonomy" id="83449"/>
    <lineage>
        <taxon>Bacteria</taxon>
        <taxon>Pseudomonadati</taxon>
        <taxon>Myxococcota</taxon>
        <taxon>Myxococcia</taxon>
        <taxon>Myxococcales</taxon>
        <taxon>Cystobacterineae</taxon>
        <taxon>Archangiaceae</taxon>
        <taxon>Cystobacter</taxon>
    </lineage>
</organism>
<dbReference type="OrthoDB" id="283783at2"/>
<evidence type="ECO:0000313" key="2">
    <source>
        <dbReference type="Proteomes" id="UP000182229"/>
    </source>
</evidence>
<evidence type="ECO:0008006" key="3">
    <source>
        <dbReference type="Google" id="ProtNLM"/>
    </source>
</evidence>
<reference evidence="2" key="1">
    <citation type="submission" date="2016-11" db="EMBL/GenBank/DDBJ databases">
        <authorList>
            <person name="Shukria A."/>
            <person name="Stevens D.C."/>
        </authorList>
    </citation>
    <scope>NUCLEOTIDE SEQUENCE [LARGE SCALE GENOMIC DNA]</scope>
    <source>
        <strain evidence="2">Cbfe23</strain>
    </source>
</reference>
<name>A0A1L9AVN8_9BACT</name>
<gene>
    <name evidence="1" type="ORF">BON30_45535</name>
</gene>